<name>G0UMD4_TRYCI</name>
<evidence type="ECO:0000313" key="3">
    <source>
        <dbReference type="EMBL" id="CCC90340.1"/>
    </source>
</evidence>
<feature type="region of interest" description="Disordered" evidence="2">
    <location>
        <begin position="1417"/>
        <end position="1441"/>
    </location>
</feature>
<feature type="compositionally biased region" description="Basic and acidic residues" evidence="2">
    <location>
        <begin position="923"/>
        <end position="932"/>
    </location>
</feature>
<feature type="region of interest" description="Disordered" evidence="2">
    <location>
        <begin position="1760"/>
        <end position="1782"/>
    </location>
</feature>
<keyword evidence="1" id="KW-0175">Coiled coil</keyword>
<feature type="region of interest" description="Disordered" evidence="2">
    <location>
        <begin position="2042"/>
        <end position="2123"/>
    </location>
</feature>
<evidence type="ECO:0000256" key="1">
    <source>
        <dbReference type="SAM" id="Coils"/>
    </source>
</evidence>
<feature type="compositionally biased region" description="Basic and acidic residues" evidence="2">
    <location>
        <begin position="22"/>
        <end position="41"/>
    </location>
</feature>
<feature type="compositionally biased region" description="Low complexity" evidence="2">
    <location>
        <begin position="1561"/>
        <end position="1574"/>
    </location>
</feature>
<feature type="region of interest" description="Disordered" evidence="2">
    <location>
        <begin position="19"/>
        <end position="46"/>
    </location>
</feature>
<dbReference type="VEuPathDB" id="TriTrypDB:TcIL3000_5_270"/>
<feature type="region of interest" description="Disordered" evidence="2">
    <location>
        <begin position="1830"/>
        <end position="1905"/>
    </location>
</feature>
<feature type="coiled-coil region" evidence="1">
    <location>
        <begin position="849"/>
        <end position="876"/>
    </location>
</feature>
<dbReference type="EMBL" id="HE575318">
    <property type="protein sequence ID" value="CCC90340.1"/>
    <property type="molecule type" value="Genomic_DNA"/>
</dbReference>
<feature type="compositionally biased region" description="Low complexity" evidence="2">
    <location>
        <begin position="795"/>
        <end position="806"/>
    </location>
</feature>
<reference evidence="3" key="1">
    <citation type="journal article" date="2012" name="Proc. Natl. Acad. Sci. U.S.A.">
        <title>Antigenic diversity is generated by distinct evolutionary mechanisms in African trypanosome species.</title>
        <authorList>
            <person name="Jackson A.P."/>
            <person name="Berry A."/>
            <person name="Aslett M."/>
            <person name="Allison H.C."/>
            <person name="Burton P."/>
            <person name="Vavrova-Anderson J."/>
            <person name="Brown R."/>
            <person name="Browne H."/>
            <person name="Corton N."/>
            <person name="Hauser H."/>
            <person name="Gamble J."/>
            <person name="Gilderthorp R."/>
            <person name="Marcello L."/>
            <person name="McQuillan J."/>
            <person name="Otto T.D."/>
            <person name="Quail M.A."/>
            <person name="Sanders M.J."/>
            <person name="van Tonder A."/>
            <person name="Ginger M.L."/>
            <person name="Field M.C."/>
            <person name="Barry J.D."/>
            <person name="Hertz-Fowler C."/>
            <person name="Berriman M."/>
        </authorList>
    </citation>
    <scope>NUCLEOTIDE SEQUENCE</scope>
    <source>
        <strain evidence="3">IL3000</strain>
    </source>
</reference>
<organism evidence="3">
    <name type="scientific">Trypanosoma congolense (strain IL3000)</name>
    <dbReference type="NCBI Taxonomy" id="1068625"/>
    <lineage>
        <taxon>Eukaryota</taxon>
        <taxon>Discoba</taxon>
        <taxon>Euglenozoa</taxon>
        <taxon>Kinetoplastea</taxon>
        <taxon>Metakinetoplastina</taxon>
        <taxon>Trypanosomatida</taxon>
        <taxon>Trypanosomatidae</taxon>
        <taxon>Trypanosoma</taxon>
        <taxon>Nannomonas</taxon>
    </lineage>
</organism>
<feature type="compositionally biased region" description="Polar residues" evidence="2">
    <location>
        <begin position="1546"/>
        <end position="1560"/>
    </location>
</feature>
<accession>G0UMD4</accession>
<gene>
    <name evidence="3" type="ORF">TCIL3000_5_270</name>
</gene>
<protein>
    <submittedName>
        <fullName evidence="3">Uncharacterized protein</fullName>
    </submittedName>
</protein>
<feature type="compositionally biased region" description="Polar residues" evidence="2">
    <location>
        <begin position="2099"/>
        <end position="2108"/>
    </location>
</feature>
<feature type="region of interest" description="Disordered" evidence="2">
    <location>
        <begin position="1523"/>
        <end position="1575"/>
    </location>
</feature>
<feature type="compositionally biased region" description="Acidic residues" evidence="2">
    <location>
        <begin position="933"/>
        <end position="947"/>
    </location>
</feature>
<sequence length="2123" mass="235100">MEDQKHSWTTAHARLWTSFKNTQDDRSSLDSKKADRKETSTKARSAYASNPMTVRDITLSILSEVMKRHSQSEPVFPAELETRIAWLVENEDPDSPLRDLLAAVMHLKKVGERDKRPLHLGHDARRILEEALYHLIGRKPASEDEGHRASIEIDDNAEGLLLKVVEQIEKYKNMARKFAERCGVCKSVGGDIPLGSIIEMLCSSKPQTVNGSTTNCENEVLWQVMDILGASSDMPSDQVPTLALKLVKDLELARRENHTNSMLLRQYERSALTKFAACGVVSPPTVDYERDMLLSDNPTVGASSSDQWVEDSFETMVSTMKKVGQYCQLNVVPSCLGTWPTDSSAEVTLDYMRTSLGTAGELMDILVERERSVQLLLLEMTRKLRGCADVAMREISEDVFTGASAHDALANEHCTLFESVQKLGQLVDRKLEKERENELKVLQDSGKRTKEALMRVLRWLPDGDDASPSIHNSVKLPQSELNEEALVSYAETEVRRLASRSSIPDALVPHIRELCSNITQLTDDLRCGGTQAIDESTVTTLLSMVEQLRRWVVGERTDSRSDADNVLLRKCLCELAQLLPTGVSPISCEGTIEIIPPVDNLLEMVQLLRRRQEQWVQEQQKQQLSGAHSRIEKARVEEIVREGSKQLVKLCKEILLISVNSAEAQALISALSDDTNDAATLKEVTTDAAPSNNQVNIGVSTTQTITAIFDDLSERLKLIKTRYHRLQHAYAANKVRLDNLIQSNAPRGKRWVRICNTVGALCRTVGLEDVAQRLEHDGRHGHSQIPATASPPPANTSVTTASSSSAFEQTLRADSSKTDGGQLISDGDLLESLKLIEARLKEDTLLCDRVTQQSVLAKLQDERRQWREEVVTFRQAIQVILYRLAESGRRIKRSLFLLGTDECAEDDVVETIIREQRLREEQEELNKNRTDEGDIIIDSDDQGESDEGQSQKQQEVNEEALAVLLRKFARWATRLQDTTEDHLHSQRKLVKYFAAVHRFFCNVSEKNSQTDTSNDVLLDIDSTLMHFADGILPAIDRAINTAQSFKKRRRSGSGNGGGCKALLSIIKGENDDTGNTGDEPGGGKSGEADDNNSQSDALALLLQNAPGGRILPVDHRVTRLYEMVGKLRTMIGGLLSVHYLAIPVGVGHRGGSGSGEDLVFKDGFDDNSYIELDLDKLKAVSTHGNNGNGADAGGDSASGVPCGGDADSCEREFTALITDEKLLHVVETNMSCVYRALSKFSTDYKLAAILLQKDTESMQQSIANMLKYYVELDVKRSFGQDPEVLRELYNLLNERGKRQRGCYFFSRIGGEGPCVWSVALEQLSCGFVGILEKLQKRTEAVAELRELVDDVVDICAMYVNWVDLSGAALTSMPPLPDEVKTACIRQDDIAGEMEAQSDRRVEQQLRSNEEKREYRINDHTDGGATHTPIAEPSKPPFPPGHIRPTVSHFKDDVTVLKVIAHMFQVAQEAVNLSGNNSEETQRLEEQLQLLRESVIVAEQGRDKAMSEAAVSRAELRRWKKRHQIAEENLHPPPPLTSPDYYGRQGQPLQRQKQGKSNVSHPFTSSPPATTFAPTNSEVYSGVENAPSCGNVSYDREDALLHVAEVMKELTEELRGVCHRRAPESPPSPVSIYSEMVGKPMNNTGTRLVARDEADSYSTCAALRHRNITSKSYPFRVAASRGQEPVSQHYTDGRNTLCTGELLATPPHIYHVDTLSVSDRSISPLSYQVVQQGKHPQNYRQHTAQSLRRQRMMAPQQDEARNAPCAAAPPVASGGVSKSTSRVSPARHHSLCIHRIDIDDCDLCSRRRSKSRVKGGGIGGTAVRNMPIASGSATSAIASRTPASPSAAQRAQTTRTSSRTPVRGATPSSLSSTSVQPTSASHVLKRRDVKDSVVEWPPTPQQPHHEYICEPCQRDQRCERSVKTTKRPSIMADSGQRHRYTAEGNVLEETCESPTKSLFVRANLLKKPQVTSSDHHHHSRHHDSDCTMQASSMCNTTSSVMVSSDSTAVFPDAVTADKPQYSQERKRYGLKAIPLHSINLGCEETQTASRRSSSSGRAGRATRANESSKSVLRQQRRSKHQASPVSPHRASSFGVGASARSRTSTTRQPSDIVARTRVGKRDEF</sequence>
<feature type="region of interest" description="Disordered" evidence="2">
    <location>
        <begin position="923"/>
        <end position="953"/>
    </location>
</feature>
<evidence type="ECO:0000256" key="2">
    <source>
        <dbReference type="SAM" id="MobiDB-lite"/>
    </source>
</evidence>
<feature type="compositionally biased region" description="Low complexity" evidence="2">
    <location>
        <begin position="2046"/>
        <end position="2063"/>
    </location>
</feature>
<feature type="region of interest" description="Disordered" evidence="2">
    <location>
        <begin position="1069"/>
        <end position="1092"/>
    </location>
</feature>
<feature type="compositionally biased region" description="Low complexity" evidence="2">
    <location>
        <begin position="1845"/>
        <end position="1880"/>
    </location>
</feature>
<feature type="region of interest" description="Disordered" evidence="2">
    <location>
        <begin position="777"/>
        <end position="819"/>
    </location>
</feature>
<proteinExistence type="predicted"/>